<dbReference type="InterPro" id="IPR029063">
    <property type="entry name" value="SAM-dependent_MTases_sf"/>
</dbReference>
<evidence type="ECO:0000256" key="8">
    <source>
        <dbReference type="RuleBase" id="RU000416"/>
    </source>
</evidence>
<dbReference type="InterPro" id="IPR001525">
    <property type="entry name" value="C5_MeTfrase"/>
</dbReference>
<organism evidence="9 10">
    <name type="scientific">Candidatus Pantoea gossypiicola</name>
    <dbReference type="NCBI Taxonomy" id="2608008"/>
    <lineage>
        <taxon>Bacteria</taxon>
        <taxon>Pseudomonadati</taxon>
        <taxon>Pseudomonadota</taxon>
        <taxon>Gammaproteobacteria</taxon>
        <taxon>Enterobacterales</taxon>
        <taxon>Erwiniaceae</taxon>
        <taxon>Pantoea</taxon>
    </lineage>
</organism>
<gene>
    <name evidence="9" type="primary">dcm</name>
    <name evidence="9" type="ORF">F3I20_08490</name>
</gene>
<dbReference type="EC" id="2.1.1.37" evidence="1"/>
<dbReference type="PROSITE" id="PS51679">
    <property type="entry name" value="SAM_MT_C5"/>
    <property type="match status" value="1"/>
</dbReference>
<comment type="catalytic activity">
    <reaction evidence="6">
        <text>a 2'-deoxycytidine in DNA + S-adenosyl-L-methionine = a 5-methyl-2'-deoxycytidine in DNA + S-adenosyl-L-homocysteine + H(+)</text>
        <dbReference type="Rhea" id="RHEA:13681"/>
        <dbReference type="Rhea" id="RHEA-COMP:11369"/>
        <dbReference type="Rhea" id="RHEA-COMP:11370"/>
        <dbReference type="ChEBI" id="CHEBI:15378"/>
        <dbReference type="ChEBI" id="CHEBI:57856"/>
        <dbReference type="ChEBI" id="CHEBI:59789"/>
        <dbReference type="ChEBI" id="CHEBI:85452"/>
        <dbReference type="ChEBI" id="CHEBI:85454"/>
        <dbReference type="EC" id="2.1.1.37"/>
    </reaction>
</comment>
<dbReference type="PRINTS" id="PR00105">
    <property type="entry name" value="C5METTRFRASE"/>
</dbReference>
<accession>A0AB34CMA7</accession>
<dbReference type="AlphaFoldDB" id="A0AB34CMA7"/>
<dbReference type="GO" id="GO:0003886">
    <property type="term" value="F:DNA (cytosine-5-)-methyltransferase activity"/>
    <property type="evidence" value="ECO:0007669"/>
    <property type="project" value="UniProtKB-EC"/>
</dbReference>
<feature type="active site" evidence="7">
    <location>
        <position position="76"/>
    </location>
</feature>
<evidence type="ECO:0000256" key="4">
    <source>
        <dbReference type="ARBA" id="ARBA00022691"/>
    </source>
</evidence>
<dbReference type="NCBIfam" id="TIGR00675">
    <property type="entry name" value="dcm"/>
    <property type="match status" value="1"/>
</dbReference>
<keyword evidence="5" id="KW-0680">Restriction system</keyword>
<dbReference type="Proteomes" id="UP000324255">
    <property type="component" value="Unassembled WGS sequence"/>
</dbReference>
<name>A0AB34CMA7_9GAMM</name>
<evidence type="ECO:0000256" key="1">
    <source>
        <dbReference type="ARBA" id="ARBA00011975"/>
    </source>
</evidence>
<dbReference type="PANTHER" id="PTHR46098">
    <property type="entry name" value="TRNA (CYTOSINE(38)-C(5))-METHYLTRANSFERASE"/>
    <property type="match status" value="1"/>
</dbReference>
<evidence type="ECO:0000313" key="9">
    <source>
        <dbReference type="EMBL" id="KAA6125977.1"/>
    </source>
</evidence>
<reference evidence="9 10" key="1">
    <citation type="submission" date="2019-09" db="EMBL/GenBank/DDBJ databases">
        <title>Genomic diversity of phyloplane-associated Pantoea species in Pakistan cotton crop.</title>
        <authorList>
            <person name="Tufail M.R."/>
            <person name="Cook D.R."/>
        </authorList>
    </citation>
    <scope>NUCLEOTIDE SEQUENCE [LARGE SCALE GENOMIC DNA]</scope>
    <source>
        <strain evidence="9 10">B_8</strain>
    </source>
</reference>
<dbReference type="Gene3D" id="3.40.50.150">
    <property type="entry name" value="Vaccinia Virus protein VP39"/>
    <property type="match status" value="1"/>
</dbReference>
<proteinExistence type="inferred from homology"/>
<protein>
    <recommendedName>
        <fullName evidence="1">DNA (cytosine-5-)-methyltransferase</fullName>
        <ecNumber evidence="1">2.1.1.37</ecNumber>
    </recommendedName>
</protein>
<evidence type="ECO:0000256" key="3">
    <source>
        <dbReference type="ARBA" id="ARBA00022679"/>
    </source>
</evidence>
<evidence type="ECO:0000256" key="6">
    <source>
        <dbReference type="ARBA" id="ARBA00047422"/>
    </source>
</evidence>
<comment type="caution">
    <text evidence="9">The sequence shown here is derived from an EMBL/GenBank/DDBJ whole genome shotgun (WGS) entry which is preliminary data.</text>
</comment>
<evidence type="ECO:0000256" key="2">
    <source>
        <dbReference type="ARBA" id="ARBA00022603"/>
    </source>
</evidence>
<evidence type="ECO:0000313" key="10">
    <source>
        <dbReference type="Proteomes" id="UP000324255"/>
    </source>
</evidence>
<keyword evidence="4 7" id="KW-0949">S-adenosyl-L-methionine</keyword>
<keyword evidence="2 7" id="KW-0489">Methyltransferase</keyword>
<dbReference type="GO" id="GO:0032259">
    <property type="term" value="P:methylation"/>
    <property type="evidence" value="ECO:0007669"/>
    <property type="project" value="UniProtKB-KW"/>
</dbReference>
<dbReference type="SUPFAM" id="SSF53335">
    <property type="entry name" value="S-adenosyl-L-methionine-dependent methyltransferases"/>
    <property type="match status" value="1"/>
</dbReference>
<comment type="similarity">
    <text evidence="7 8">Belongs to the class I-like SAM-binding methyltransferase superfamily. C5-methyltransferase family.</text>
</comment>
<keyword evidence="10" id="KW-1185">Reference proteome</keyword>
<evidence type="ECO:0000256" key="7">
    <source>
        <dbReference type="PROSITE-ProRule" id="PRU01016"/>
    </source>
</evidence>
<dbReference type="EMBL" id="VWVM01000005">
    <property type="protein sequence ID" value="KAA6125977.1"/>
    <property type="molecule type" value="Genomic_DNA"/>
</dbReference>
<dbReference type="PANTHER" id="PTHR46098:SF1">
    <property type="entry name" value="TRNA (CYTOSINE(38)-C(5))-METHYLTRANSFERASE"/>
    <property type="match status" value="1"/>
</dbReference>
<dbReference type="InterPro" id="IPR050750">
    <property type="entry name" value="C5-MTase"/>
</dbReference>
<sequence length="385" mass="42973">MRFAEFFAGVGLVREGLESSGWQCVWANDISADKMSTYVENYGGDHFYLEDIWKVAAEADDILPKNVFLYTASFPCTDLSVAGSRAGLAGAESGTLNAVLNILKEKKLANDLPKIVMLENVSGFLTSHGGRDVIETVKTLSELGFVVDIIELDAALFTPQSRPRVFLIAVIKDIASKFMLLKKSEDLFDTWWQRYDEQPKLRSTKLKKLIASNEQLNWGLFDIPLPKQRTSTLEDIIEYDIPNDSSLWWSDDRKNHLLAQMNPAHLAKLQAMMDSELFSYGTVFRRMRAGVSMAELRTDGIAGCLRTPRGGSSKQILVRAGNGELGVRLLTPREYARLQGVRDSFILPNNINKGYFAMGDAVCVPAIEHLSKHALIPIFKCSQLT</sequence>
<dbReference type="RefSeq" id="WP_150013853.1">
    <property type="nucleotide sequence ID" value="NZ_VWVM01000005.1"/>
</dbReference>
<keyword evidence="3 7" id="KW-0808">Transferase</keyword>
<dbReference type="Gene3D" id="3.90.120.10">
    <property type="entry name" value="DNA Methylase, subunit A, domain 2"/>
    <property type="match status" value="1"/>
</dbReference>
<dbReference type="Pfam" id="PF00145">
    <property type="entry name" value="DNA_methylase"/>
    <property type="match status" value="1"/>
</dbReference>
<dbReference type="GO" id="GO:0009307">
    <property type="term" value="P:DNA restriction-modification system"/>
    <property type="evidence" value="ECO:0007669"/>
    <property type="project" value="UniProtKB-KW"/>
</dbReference>
<evidence type="ECO:0000256" key="5">
    <source>
        <dbReference type="ARBA" id="ARBA00022747"/>
    </source>
</evidence>